<gene>
    <name evidence="1" type="ORF">CDAR_377231</name>
</gene>
<organism evidence="1 2">
    <name type="scientific">Caerostris darwini</name>
    <dbReference type="NCBI Taxonomy" id="1538125"/>
    <lineage>
        <taxon>Eukaryota</taxon>
        <taxon>Metazoa</taxon>
        <taxon>Ecdysozoa</taxon>
        <taxon>Arthropoda</taxon>
        <taxon>Chelicerata</taxon>
        <taxon>Arachnida</taxon>
        <taxon>Araneae</taxon>
        <taxon>Araneomorphae</taxon>
        <taxon>Entelegynae</taxon>
        <taxon>Araneoidea</taxon>
        <taxon>Araneidae</taxon>
        <taxon>Caerostris</taxon>
    </lineage>
</organism>
<dbReference type="AlphaFoldDB" id="A0AAV4PG65"/>
<dbReference type="EMBL" id="BPLQ01002857">
    <property type="protein sequence ID" value="GIX96061.1"/>
    <property type="molecule type" value="Genomic_DNA"/>
</dbReference>
<evidence type="ECO:0000313" key="1">
    <source>
        <dbReference type="EMBL" id="GIX96061.1"/>
    </source>
</evidence>
<evidence type="ECO:0000313" key="2">
    <source>
        <dbReference type="Proteomes" id="UP001054837"/>
    </source>
</evidence>
<accession>A0AAV4PG65</accession>
<name>A0AAV4PG65_9ARAC</name>
<sequence>MTGNALYAAKWCSVWESWVECHRSGRSIKYRTVSSRVMPLRRVENSIKMSGEKMEGKEVPLVLWVWTREYFNCNREWKDGDSSMFGVKSK</sequence>
<protein>
    <submittedName>
        <fullName evidence="1">Uncharacterized protein</fullName>
    </submittedName>
</protein>
<reference evidence="1 2" key="1">
    <citation type="submission" date="2021-06" db="EMBL/GenBank/DDBJ databases">
        <title>Caerostris darwini draft genome.</title>
        <authorList>
            <person name="Kono N."/>
            <person name="Arakawa K."/>
        </authorList>
    </citation>
    <scope>NUCLEOTIDE SEQUENCE [LARGE SCALE GENOMIC DNA]</scope>
</reference>
<keyword evidence="2" id="KW-1185">Reference proteome</keyword>
<comment type="caution">
    <text evidence="1">The sequence shown here is derived from an EMBL/GenBank/DDBJ whole genome shotgun (WGS) entry which is preliminary data.</text>
</comment>
<dbReference type="Proteomes" id="UP001054837">
    <property type="component" value="Unassembled WGS sequence"/>
</dbReference>
<proteinExistence type="predicted"/>